<evidence type="ECO:0000256" key="6">
    <source>
        <dbReference type="ARBA" id="ARBA00022694"/>
    </source>
</evidence>
<keyword evidence="6 14" id="KW-0819">tRNA processing</keyword>
<evidence type="ECO:0000256" key="14">
    <source>
        <dbReference type="HAMAP-Rule" id="MF_01864"/>
    </source>
</evidence>
<comment type="similarity">
    <text evidence="14">Belongs to the methylthiotransferase family. MiaB subfamily.</text>
</comment>
<dbReference type="AlphaFoldDB" id="A0A4Y8ZNU5"/>
<dbReference type="InterPro" id="IPR005839">
    <property type="entry name" value="Methylthiotransferase"/>
</dbReference>
<dbReference type="SFLD" id="SFLDG01061">
    <property type="entry name" value="methylthiotransferase"/>
    <property type="match status" value="1"/>
</dbReference>
<dbReference type="GO" id="GO:0051539">
    <property type="term" value="F:4 iron, 4 sulfur cluster binding"/>
    <property type="evidence" value="ECO:0007669"/>
    <property type="project" value="UniProtKB-UniRule"/>
</dbReference>
<dbReference type="PROSITE" id="PS01278">
    <property type="entry name" value="MTTASE_RADICAL"/>
    <property type="match status" value="1"/>
</dbReference>
<dbReference type="NCBIfam" id="TIGR00089">
    <property type="entry name" value="MiaB/RimO family radical SAM methylthiotransferase"/>
    <property type="match status" value="1"/>
</dbReference>
<evidence type="ECO:0000256" key="12">
    <source>
        <dbReference type="ARBA" id="ARBA00080698"/>
    </source>
</evidence>
<dbReference type="InterPro" id="IPR002792">
    <property type="entry name" value="TRAM_dom"/>
</dbReference>
<reference evidence="18 19" key="1">
    <citation type="submission" date="2019-03" db="EMBL/GenBank/DDBJ databases">
        <title>Genome sequence of Sphingomonas sp. 17J27-24.</title>
        <authorList>
            <person name="Kim M."/>
            <person name="Maeng S."/>
            <person name="Sathiyaraj S."/>
        </authorList>
    </citation>
    <scope>NUCLEOTIDE SEQUENCE [LARGE SCALE GENOMIC DNA]</scope>
    <source>
        <strain evidence="18 19">17J27-24</strain>
    </source>
</reference>
<dbReference type="InterPro" id="IPR023404">
    <property type="entry name" value="rSAM_horseshoe"/>
</dbReference>
<evidence type="ECO:0000259" key="16">
    <source>
        <dbReference type="PROSITE" id="PS51449"/>
    </source>
</evidence>
<proteinExistence type="inferred from homology"/>
<keyword evidence="8 14" id="KW-0408">Iron</keyword>
<feature type="binding site" evidence="14">
    <location>
        <position position="159"/>
    </location>
    <ligand>
        <name>[4Fe-4S] cluster</name>
        <dbReference type="ChEBI" id="CHEBI:49883"/>
        <label>2</label>
        <note>4Fe-4S-S-AdoMet</note>
    </ligand>
</feature>
<dbReference type="OrthoDB" id="9805215at2"/>
<name>A0A4Y8ZNU5_9SPHN</name>
<dbReference type="Proteomes" id="UP000298213">
    <property type="component" value="Unassembled WGS sequence"/>
</dbReference>
<evidence type="ECO:0000313" key="19">
    <source>
        <dbReference type="Proteomes" id="UP000298213"/>
    </source>
</evidence>
<dbReference type="InterPro" id="IPR020612">
    <property type="entry name" value="Methylthiotransferase_CS"/>
</dbReference>
<evidence type="ECO:0000256" key="9">
    <source>
        <dbReference type="ARBA" id="ARBA00023014"/>
    </source>
</evidence>
<dbReference type="NCBIfam" id="TIGR01574">
    <property type="entry name" value="miaB-methiolase"/>
    <property type="match status" value="1"/>
</dbReference>
<organism evidence="18 19">
    <name type="scientific">Sphingomonas parva</name>
    <dbReference type="NCBI Taxonomy" id="2555898"/>
    <lineage>
        <taxon>Bacteria</taxon>
        <taxon>Pseudomonadati</taxon>
        <taxon>Pseudomonadota</taxon>
        <taxon>Alphaproteobacteria</taxon>
        <taxon>Sphingomonadales</taxon>
        <taxon>Sphingomonadaceae</taxon>
        <taxon>Sphingomonas</taxon>
    </lineage>
</organism>
<evidence type="ECO:0000256" key="10">
    <source>
        <dbReference type="ARBA" id="ARBA00033765"/>
    </source>
</evidence>
<evidence type="ECO:0000256" key="2">
    <source>
        <dbReference type="ARBA" id="ARBA00022485"/>
    </source>
</evidence>
<dbReference type="FunFam" id="3.80.30.20:FF:000001">
    <property type="entry name" value="tRNA-2-methylthio-N(6)-dimethylallyladenosine synthase 2"/>
    <property type="match status" value="1"/>
</dbReference>
<feature type="domain" description="TRAM" evidence="15">
    <location>
        <begin position="376"/>
        <end position="437"/>
    </location>
</feature>
<keyword evidence="19" id="KW-1185">Reference proteome</keyword>
<dbReference type="PANTHER" id="PTHR43020:SF2">
    <property type="entry name" value="MITOCHONDRIAL TRNA METHYLTHIOTRANSFERASE CDK5RAP1"/>
    <property type="match status" value="1"/>
</dbReference>
<dbReference type="EMBL" id="SPDV01000073">
    <property type="protein sequence ID" value="TFI56479.1"/>
    <property type="molecule type" value="Genomic_DNA"/>
</dbReference>
<keyword evidence="4 14" id="KW-0808">Transferase</keyword>
<dbReference type="SUPFAM" id="SSF102114">
    <property type="entry name" value="Radical SAM enzymes"/>
    <property type="match status" value="1"/>
</dbReference>
<feature type="binding site" evidence="14">
    <location>
        <position position="155"/>
    </location>
    <ligand>
        <name>[4Fe-4S] cluster</name>
        <dbReference type="ChEBI" id="CHEBI:49883"/>
        <label>2</label>
        <note>4Fe-4S-S-AdoMet</note>
    </ligand>
</feature>
<dbReference type="CDD" id="cd01335">
    <property type="entry name" value="Radical_SAM"/>
    <property type="match status" value="1"/>
</dbReference>
<dbReference type="RefSeq" id="WP_135090402.1">
    <property type="nucleotide sequence ID" value="NZ_SPDV01000073.1"/>
</dbReference>
<evidence type="ECO:0000256" key="8">
    <source>
        <dbReference type="ARBA" id="ARBA00023004"/>
    </source>
</evidence>
<accession>A0A4Y8ZNU5</accession>
<feature type="domain" description="Radical SAM core" evidence="17">
    <location>
        <begin position="141"/>
        <end position="373"/>
    </location>
</feature>
<protein>
    <recommendedName>
        <fullName evidence="11 14">tRNA-2-methylthio-N(6)-dimethylallyladenosine synthase</fullName>
        <ecNumber evidence="10 14">2.8.4.3</ecNumber>
    </recommendedName>
    <alternativeName>
        <fullName evidence="13 14">(Dimethylallyl)adenosine tRNA methylthiotransferase MiaB</fullName>
    </alternativeName>
    <alternativeName>
        <fullName evidence="12 14">tRNA-i(6)A37 methylthiotransferase</fullName>
    </alternativeName>
</protein>
<feature type="binding site" evidence="14">
    <location>
        <position position="82"/>
    </location>
    <ligand>
        <name>[4Fe-4S] cluster</name>
        <dbReference type="ChEBI" id="CHEBI:49883"/>
        <label>1</label>
    </ligand>
</feature>
<dbReference type="SFLD" id="SFLDG01082">
    <property type="entry name" value="B12-binding_domain_containing"/>
    <property type="match status" value="1"/>
</dbReference>
<dbReference type="PANTHER" id="PTHR43020">
    <property type="entry name" value="CDK5 REGULATORY SUBUNIT-ASSOCIATED PROTEIN 1"/>
    <property type="match status" value="1"/>
</dbReference>
<feature type="binding site" evidence="14">
    <location>
        <position position="14"/>
    </location>
    <ligand>
        <name>[4Fe-4S] cluster</name>
        <dbReference type="ChEBI" id="CHEBI:49883"/>
        <label>1</label>
    </ligand>
</feature>
<keyword evidence="3 14" id="KW-0963">Cytoplasm</keyword>
<dbReference type="EC" id="2.8.4.3" evidence="10 14"/>
<comment type="subunit">
    <text evidence="14">Monomer.</text>
</comment>
<evidence type="ECO:0000256" key="3">
    <source>
        <dbReference type="ARBA" id="ARBA00022490"/>
    </source>
</evidence>
<feature type="domain" description="MTTase N-terminal" evidence="16">
    <location>
        <begin position="5"/>
        <end position="119"/>
    </location>
</feature>
<comment type="subcellular location">
    <subcellularLocation>
        <location evidence="14">Cytoplasm</location>
    </subcellularLocation>
</comment>
<evidence type="ECO:0000256" key="1">
    <source>
        <dbReference type="ARBA" id="ARBA00003234"/>
    </source>
</evidence>
<evidence type="ECO:0000256" key="11">
    <source>
        <dbReference type="ARBA" id="ARBA00068570"/>
    </source>
</evidence>
<dbReference type="SFLD" id="SFLDS00029">
    <property type="entry name" value="Radical_SAM"/>
    <property type="match status" value="1"/>
</dbReference>
<comment type="function">
    <text evidence="1 14">Catalyzes the methylthiolation of N6-(dimethylallyl)adenosine (i(6)A), leading to the formation of 2-methylthio-N6-(dimethylallyl)adenosine (ms(2)i(6)A) at position 37 in tRNAs that read codons beginning with uridine.</text>
</comment>
<evidence type="ECO:0000256" key="13">
    <source>
        <dbReference type="ARBA" id="ARBA00081141"/>
    </source>
</evidence>
<keyword evidence="2 14" id="KW-0004">4Fe-4S</keyword>
<evidence type="ECO:0000259" key="17">
    <source>
        <dbReference type="PROSITE" id="PS51918"/>
    </source>
</evidence>
<dbReference type="SMART" id="SM00729">
    <property type="entry name" value="Elp3"/>
    <property type="match status" value="1"/>
</dbReference>
<dbReference type="PROSITE" id="PS51449">
    <property type="entry name" value="MTTASE_N"/>
    <property type="match status" value="1"/>
</dbReference>
<evidence type="ECO:0000256" key="7">
    <source>
        <dbReference type="ARBA" id="ARBA00022723"/>
    </source>
</evidence>
<dbReference type="InterPro" id="IPR013848">
    <property type="entry name" value="Methylthiotransferase_N"/>
</dbReference>
<dbReference type="Pfam" id="PF04055">
    <property type="entry name" value="Radical_SAM"/>
    <property type="match status" value="1"/>
</dbReference>
<gene>
    <name evidence="14 18" type="primary">miaB</name>
    <name evidence="18" type="ORF">E2493_19960</name>
</gene>
<dbReference type="InterPro" id="IPR007197">
    <property type="entry name" value="rSAM"/>
</dbReference>
<dbReference type="FunFam" id="3.40.50.12160:FF:000003">
    <property type="entry name" value="CDK5 regulatory subunit-associated protein 1"/>
    <property type="match status" value="1"/>
</dbReference>
<evidence type="ECO:0000256" key="4">
    <source>
        <dbReference type="ARBA" id="ARBA00022679"/>
    </source>
</evidence>
<dbReference type="GO" id="GO:0035597">
    <property type="term" value="F:tRNA-2-methylthio-N(6)-dimethylallyladenosine(37) synthase activity"/>
    <property type="evidence" value="ECO:0007669"/>
    <property type="project" value="UniProtKB-EC"/>
</dbReference>
<keyword evidence="5 14" id="KW-0949">S-adenosyl-L-methionine</keyword>
<dbReference type="InterPro" id="IPR006638">
    <property type="entry name" value="Elp3/MiaA/NifB-like_rSAM"/>
</dbReference>
<dbReference type="SFLD" id="SFLDF00273">
    <property type="entry name" value="(dimethylallyl)adenosine_tRNA"/>
    <property type="match status" value="1"/>
</dbReference>
<dbReference type="Gene3D" id="3.80.30.20">
    <property type="entry name" value="tm_1862 like domain"/>
    <property type="match status" value="1"/>
</dbReference>
<dbReference type="Gene3D" id="3.40.50.12160">
    <property type="entry name" value="Methylthiotransferase, N-terminal domain"/>
    <property type="match status" value="1"/>
</dbReference>
<evidence type="ECO:0000313" key="18">
    <source>
        <dbReference type="EMBL" id="TFI56479.1"/>
    </source>
</evidence>
<evidence type="ECO:0000256" key="5">
    <source>
        <dbReference type="ARBA" id="ARBA00022691"/>
    </source>
</evidence>
<comment type="cofactor">
    <cofactor evidence="14">
        <name>[4Fe-4S] cluster</name>
        <dbReference type="ChEBI" id="CHEBI:49883"/>
    </cofactor>
    <text evidence="14">Binds 2 [4Fe-4S] clusters. One cluster is coordinated with 3 cysteines and an exchangeable S-adenosyl-L-methionine.</text>
</comment>
<sequence>MENPRTFHVKSFGCQMNVYDGERMAELLQAQGLSAAPAGSEADLVVLNTCHIREKAAEKVYSDIGRLRREDGTRPMIAVAGCVAQAEGAEISRRAPSVDIVVGPQAYHRLPELVARAREGGRALDTDMPVQSKFGVLPPRRRQGTSAFLTVQEGCDKFCTYCVVPYTRGAEVSRPWAAVVEEARALVDGGAREITLLGQNVNAWEGEDETGAVRGLDGLIRTLDALPGLERIRYTTSHPNDMREGLIRAHGEVGKLMPYLHLPVQSGSSRILKAMNRSHTAESYLDVLARVREVRPDIAISGDFIVGFPGETEADFEDTLKMVAAVNYAQAYSFKYSPRPGTPAADMEDQVPPDVMDERLQRLQALLAEQSLAFNRATIGKRTQVLIERSGRKPGQMLGKSPWLQSVHVETDAAIGSVIEVDIVSAGPNSLGGTIAAAPPTAVAA</sequence>
<dbReference type="InterPro" id="IPR038135">
    <property type="entry name" value="Methylthiotransferase_N_sf"/>
</dbReference>
<keyword evidence="7 14" id="KW-0479">Metal-binding</keyword>
<dbReference type="GO" id="GO:0046872">
    <property type="term" value="F:metal ion binding"/>
    <property type="evidence" value="ECO:0007669"/>
    <property type="project" value="UniProtKB-KW"/>
</dbReference>
<feature type="binding site" evidence="14">
    <location>
        <position position="50"/>
    </location>
    <ligand>
        <name>[4Fe-4S] cluster</name>
        <dbReference type="ChEBI" id="CHEBI:49883"/>
        <label>1</label>
    </ligand>
</feature>
<dbReference type="InterPro" id="IPR058240">
    <property type="entry name" value="rSAM_sf"/>
</dbReference>
<feature type="binding site" evidence="14">
    <location>
        <position position="162"/>
    </location>
    <ligand>
        <name>[4Fe-4S] cluster</name>
        <dbReference type="ChEBI" id="CHEBI:49883"/>
        <label>2</label>
        <note>4Fe-4S-S-AdoMet</note>
    </ligand>
</feature>
<comment type="catalytic activity">
    <reaction evidence="14">
        <text>N(6)-dimethylallyladenosine(37) in tRNA + (sulfur carrier)-SH + AH2 + 2 S-adenosyl-L-methionine = 2-methylsulfanyl-N(6)-dimethylallyladenosine(37) in tRNA + (sulfur carrier)-H + 5'-deoxyadenosine + L-methionine + A + S-adenosyl-L-homocysteine + 2 H(+)</text>
        <dbReference type="Rhea" id="RHEA:37067"/>
        <dbReference type="Rhea" id="RHEA-COMP:10375"/>
        <dbReference type="Rhea" id="RHEA-COMP:10376"/>
        <dbReference type="Rhea" id="RHEA-COMP:14737"/>
        <dbReference type="Rhea" id="RHEA-COMP:14739"/>
        <dbReference type="ChEBI" id="CHEBI:13193"/>
        <dbReference type="ChEBI" id="CHEBI:15378"/>
        <dbReference type="ChEBI" id="CHEBI:17319"/>
        <dbReference type="ChEBI" id="CHEBI:17499"/>
        <dbReference type="ChEBI" id="CHEBI:29917"/>
        <dbReference type="ChEBI" id="CHEBI:57844"/>
        <dbReference type="ChEBI" id="CHEBI:57856"/>
        <dbReference type="ChEBI" id="CHEBI:59789"/>
        <dbReference type="ChEBI" id="CHEBI:64428"/>
        <dbReference type="ChEBI" id="CHEBI:74415"/>
        <dbReference type="ChEBI" id="CHEBI:74417"/>
        <dbReference type="EC" id="2.8.4.3"/>
    </reaction>
</comment>
<dbReference type="InterPro" id="IPR006463">
    <property type="entry name" value="MiaB_methiolase"/>
</dbReference>
<dbReference type="PROSITE" id="PS50926">
    <property type="entry name" value="TRAM"/>
    <property type="match status" value="1"/>
</dbReference>
<dbReference type="Pfam" id="PF00919">
    <property type="entry name" value="UPF0004"/>
    <property type="match status" value="1"/>
</dbReference>
<comment type="caution">
    <text evidence="18">The sequence shown here is derived from an EMBL/GenBank/DDBJ whole genome shotgun (WGS) entry which is preliminary data.</text>
</comment>
<dbReference type="PROSITE" id="PS51918">
    <property type="entry name" value="RADICAL_SAM"/>
    <property type="match status" value="1"/>
</dbReference>
<evidence type="ECO:0000259" key="15">
    <source>
        <dbReference type="PROSITE" id="PS50926"/>
    </source>
</evidence>
<dbReference type="GO" id="GO:0005829">
    <property type="term" value="C:cytosol"/>
    <property type="evidence" value="ECO:0007669"/>
    <property type="project" value="TreeGrafter"/>
</dbReference>
<dbReference type="HAMAP" id="MF_01864">
    <property type="entry name" value="tRNA_metthiotr_MiaB"/>
    <property type="match status" value="1"/>
</dbReference>
<keyword evidence="9 14" id="KW-0411">Iron-sulfur</keyword>